<evidence type="ECO:0000256" key="4">
    <source>
        <dbReference type="ARBA" id="ARBA00022695"/>
    </source>
</evidence>
<dbReference type="GO" id="GO:0003950">
    <property type="term" value="F:NAD+ poly-ADP-ribosyltransferase activity"/>
    <property type="evidence" value="ECO:0007669"/>
    <property type="project" value="UniProtKB-UniRule"/>
</dbReference>
<dbReference type="Pfam" id="PF05406">
    <property type="entry name" value="WGR"/>
    <property type="match status" value="1"/>
</dbReference>
<dbReference type="PROSITE" id="PS51060">
    <property type="entry name" value="PARP_ALPHA_HD"/>
    <property type="match status" value="1"/>
</dbReference>
<keyword evidence="6" id="KW-0539">Nucleus</keyword>
<feature type="coiled-coil region" evidence="9">
    <location>
        <begin position="2042"/>
        <end position="2069"/>
    </location>
</feature>
<keyword evidence="15" id="KW-1185">Reference proteome</keyword>
<feature type="compositionally biased region" description="Basic residues" evidence="10">
    <location>
        <begin position="231"/>
        <end position="245"/>
    </location>
</feature>
<feature type="region of interest" description="Disordered" evidence="10">
    <location>
        <begin position="1356"/>
        <end position="1377"/>
    </location>
</feature>
<evidence type="ECO:0000256" key="9">
    <source>
        <dbReference type="SAM" id="Coils"/>
    </source>
</evidence>
<dbReference type="InterPro" id="IPR036930">
    <property type="entry name" value="WGR_dom_sf"/>
</dbReference>
<evidence type="ECO:0000259" key="12">
    <source>
        <dbReference type="PROSITE" id="PS51060"/>
    </source>
</evidence>
<dbReference type="SMART" id="SM00248">
    <property type="entry name" value="ANK"/>
    <property type="match status" value="17"/>
</dbReference>
<evidence type="ECO:0000313" key="15">
    <source>
        <dbReference type="Proteomes" id="UP000005237"/>
    </source>
</evidence>
<dbReference type="Pfam" id="PF12796">
    <property type="entry name" value="Ank_2"/>
    <property type="match status" value="3"/>
</dbReference>
<dbReference type="EnsemblMetazoa" id="CJA04982b.1">
    <property type="protein sequence ID" value="CJA04982b.1"/>
    <property type="gene ID" value="WBGene00124187"/>
</dbReference>
<dbReference type="Proteomes" id="UP000005237">
    <property type="component" value="Unassembled WGS sequence"/>
</dbReference>
<dbReference type="PROSITE" id="PS51977">
    <property type="entry name" value="WGR"/>
    <property type="match status" value="1"/>
</dbReference>
<keyword evidence="5 8" id="KW-0520">NAD</keyword>
<evidence type="ECO:0000256" key="7">
    <source>
        <dbReference type="PROSITE-ProRule" id="PRU00023"/>
    </source>
</evidence>
<evidence type="ECO:0000259" key="11">
    <source>
        <dbReference type="PROSITE" id="PS51059"/>
    </source>
</evidence>
<dbReference type="CDD" id="cd07997">
    <property type="entry name" value="WGR_PARP"/>
    <property type="match status" value="1"/>
</dbReference>
<evidence type="ECO:0000256" key="10">
    <source>
        <dbReference type="SAM" id="MobiDB-lite"/>
    </source>
</evidence>
<dbReference type="SUPFAM" id="SSF47587">
    <property type="entry name" value="Domain of poly(ADP-ribose) polymerase"/>
    <property type="match status" value="1"/>
</dbReference>
<feature type="region of interest" description="Disordered" evidence="10">
    <location>
        <begin position="1686"/>
        <end position="1741"/>
    </location>
</feature>
<dbReference type="GO" id="GO:0070212">
    <property type="term" value="P:protein poly-ADP-ribosylation"/>
    <property type="evidence" value="ECO:0007669"/>
    <property type="project" value="TreeGrafter"/>
</dbReference>
<reference evidence="14" key="2">
    <citation type="submission" date="2022-06" db="UniProtKB">
        <authorList>
            <consortium name="EnsemblMetazoa"/>
        </authorList>
    </citation>
    <scope>IDENTIFICATION</scope>
    <source>
        <strain evidence="14">DF5081</strain>
    </source>
</reference>
<keyword evidence="4" id="KW-0548">Nucleotidyltransferase</keyword>
<dbReference type="PANTHER" id="PTHR10459:SF117">
    <property type="entry name" value="POLY [ADP-RIBOSE] POLYMERASE TANKYRASE"/>
    <property type="match status" value="1"/>
</dbReference>
<evidence type="ECO:0000256" key="3">
    <source>
        <dbReference type="ARBA" id="ARBA00022679"/>
    </source>
</evidence>
<feature type="domain" description="PARP alpha-helical" evidence="12">
    <location>
        <begin position="2005"/>
        <end position="2139"/>
    </location>
</feature>
<dbReference type="InterPro" id="IPR008893">
    <property type="entry name" value="WGR_domain"/>
</dbReference>
<proteinExistence type="predicted"/>
<dbReference type="SUPFAM" id="SSF142921">
    <property type="entry name" value="WGR domain-like"/>
    <property type="match status" value="1"/>
</dbReference>
<evidence type="ECO:0000256" key="5">
    <source>
        <dbReference type="ARBA" id="ARBA00023027"/>
    </source>
</evidence>
<evidence type="ECO:0000259" key="13">
    <source>
        <dbReference type="PROSITE" id="PS51977"/>
    </source>
</evidence>
<dbReference type="GO" id="GO:1990404">
    <property type="term" value="F:NAD+-protein mono-ADP-ribosyltransferase activity"/>
    <property type="evidence" value="ECO:0007669"/>
    <property type="project" value="TreeGrafter"/>
</dbReference>
<feature type="repeat" description="ANK" evidence="7">
    <location>
        <begin position="579"/>
        <end position="611"/>
    </location>
</feature>
<dbReference type="Pfam" id="PF00644">
    <property type="entry name" value="PARP"/>
    <property type="match status" value="1"/>
</dbReference>
<dbReference type="PROSITE" id="PS50297">
    <property type="entry name" value="ANK_REP_REGION"/>
    <property type="match status" value="3"/>
</dbReference>
<feature type="repeat" description="ANK" evidence="7">
    <location>
        <begin position="666"/>
        <end position="698"/>
    </location>
</feature>
<evidence type="ECO:0000256" key="1">
    <source>
        <dbReference type="ARBA" id="ARBA00004123"/>
    </source>
</evidence>
<organism evidence="14 15">
    <name type="scientific">Caenorhabditis japonica</name>
    <dbReference type="NCBI Taxonomy" id="281687"/>
    <lineage>
        <taxon>Eukaryota</taxon>
        <taxon>Metazoa</taxon>
        <taxon>Ecdysozoa</taxon>
        <taxon>Nematoda</taxon>
        <taxon>Chromadorea</taxon>
        <taxon>Rhabditida</taxon>
        <taxon>Rhabditina</taxon>
        <taxon>Rhabditomorpha</taxon>
        <taxon>Rhabditoidea</taxon>
        <taxon>Rhabditidae</taxon>
        <taxon>Peloderinae</taxon>
        <taxon>Caenorhabditis</taxon>
    </lineage>
</organism>
<feature type="domain" description="WGR" evidence="13">
    <location>
        <begin position="1875"/>
        <end position="1984"/>
    </location>
</feature>
<dbReference type="PROSITE" id="PS51059">
    <property type="entry name" value="PARP_CATALYTIC"/>
    <property type="match status" value="1"/>
</dbReference>
<dbReference type="InterPro" id="IPR036770">
    <property type="entry name" value="Ankyrin_rpt-contain_sf"/>
</dbReference>
<dbReference type="CDD" id="cd01437">
    <property type="entry name" value="parp_like"/>
    <property type="match status" value="1"/>
</dbReference>
<dbReference type="PANTHER" id="PTHR10459">
    <property type="entry name" value="DNA LIGASE"/>
    <property type="match status" value="1"/>
</dbReference>
<keyword evidence="2 8" id="KW-0328">Glycosyltransferase</keyword>
<feature type="repeat" description="ANK" evidence="7">
    <location>
        <begin position="699"/>
        <end position="731"/>
    </location>
</feature>
<evidence type="ECO:0000256" key="8">
    <source>
        <dbReference type="RuleBase" id="RU362114"/>
    </source>
</evidence>
<dbReference type="GO" id="GO:0006302">
    <property type="term" value="P:double-strand break repair"/>
    <property type="evidence" value="ECO:0007669"/>
    <property type="project" value="TreeGrafter"/>
</dbReference>
<keyword evidence="9" id="KW-0175">Coiled coil</keyword>
<keyword evidence="7" id="KW-0040">ANK repeat</keyword>
<dbReference type="InterPro" id="IPR002110">
    <property type="entry name" value="Ankyrin_rpt"/>
</dbReference>
<comment type="subcellular location">
    <subcellularLocation>
        <location evidence="1">Nucleus</location>
    </subcellularLocation>
</comment>
<dbReference type="PROSITE" id="PS50088">
    <property type="entry name" value="ANK_REPEAT"/>
    <property type="match status" value="5"/>
</dbReference>
<evidence type="ECO:0000256" key="2">
    <source>
        <dbReference type="ARBA" id="ARBA00022676"/>
    </source>
</evidence>
<reference evidence="15" key="1">
    <citation type="submission" date="2010-08" db="EMBL/GenBank/DDBJ databases">
        <authorList>
            <consortium name="Caenorhabditis japonica Sequencing Consortium"/>
            <person name="Wilson R.K."/>
        </authorList>
    </citation>
    <scope>NUCLEOTIDE SEQUENCE [LARGE SCALE GENOMIC DNA]</scope>
    <source>
        <strain evidence="15">DF5081</strain>
    </source>
</reference>
<dbReference type="InterPro" id="IPR036616">
    <property type="entry name" value="Poly(ADP-ribose)pol_reg_dom_sf"/>
</dbReference>
<dbReference type="SUPFAM" id="SSF48403">
    <property type="entry name" value="Ankyrin repeat"/>
    <property type="match status" value="4"/>
</dbReference>
<dbReference type="Pfam" id="PF13637">
    <property type="entry name" value="Ank_4"/>
    <property type="match status" value="1"/>
</dbReference>
<dbReference type="Gene3D" id="3.90.228.10">
    <property type="match status" value="1"/>
</dbReference>
<feature type="domain" description="PARP catalytic" evidence="11">
    <location>
        <begin position="2141"/>
        <end position="2368"/>
    </location>
</feature>
<accession>A0A8R1DK36</accession>
<protein>
    <recommendedName>
        <fullName evidence="8">Poly [ADP-ribose] polymerase</fullName>
        <shortName evidence="8">PARP</shortName>
        <ecNumber evidence="8">2.4.2.-</ecNumber>
    </recommendedName>
</protein>
<evidence type="ECO:0000256" key="6">
    <source>
        <dbReference type="ARBA" id="ARBA00023242"/>
    </source>
</evidence>
<dbReference type="EC" id="2.4.2.-" evidence="8"/>
<dbReference type="SUPFAM" id="SSF56399">
    <property type="entry name" value="ADP-ribosylation"/>
    <property type="match status" value="1"/>
</dbReference>
<dbReference type="GO" id="GO:0005730">
    <property type="term" value="C:nucleolus"/>
    <property type="evidence" value="ECO:0007669"/>
    <property type="project" value="TreeGrafter"/>
</dbReference>
<feature type="repeat" description="ANK" evidence="7">
    <location>
        <begin position="1285"/>
        <end position="1317"/>
    </location>
</feature>
<dbReference type="InterPro" id="IPR004102">
    <property type="entry name" value="Poly(ADP-ribose)pol_reg_dom"/>
</dbReference>
<feature type="region of interest" description="Disordered" evidence="10">
    <location>
        <begin position="220"/>
        <end position="250"/>
    </location>
</feature>
<dbReference type="InterPro" id="IPR012317">
    <property type="entry name" value="Poly(ADP-ribose)pol_cat_dom"/>
</dbReference>
<feature type="repeat" description="ANK" evidence="7">
    <location>
        <begin position="1318"/>
        <end position="1345"/>
    </location>
</feature>
<dbReference type="Pfam" id="PF02877">
    <property type="entry name" value="PARP_reg"/>
    <property type="match status" value="1"/>
</dbReference>
<dbReference type="GO" id="GO:0016779">
    <property type="term" value="F:nucleotidyltransferase activity"/>
    <property type="evidence" value="ECO:0007669"/>
    <property type="project" value="UniProtKB-KW"/>
</dbReference>
<sequence length="2368" mass="265823">MKVQPSTPQTNRTLVVKRNQPTSVLDITKEQDGDPDILVIKKVLQEPADYDEYTNDKKTEEVETHPPPAQIDVFELPTEAIVRMRELPAHMITSEVHPFASSYVEPIKKMDPPDSAAKRISYYCTLDMIQAGRNKSITDARTINEARPTLKPIRRENLQTIDFWPNHADGALPYVLRTRDGRRCKADPDSLLPIMLVRPRHSTRKRTQAVLHQAPTPTIVRRKSTSISKKSTPKKGTKGKGKGGKAQKITTKAAKKVAGVKVKKVAKKGNDRLTPRTITEYVENPFFAHVEQPEYVSSHVFHRLLIRAIRREDMKAIKDYFKSKKCAKDGIYESFSYFYDRTASYEACQKDIKFATEFFKLNHKLETDDSYNPIQEPNLLEFKSSGRGNVYMIGRHTRVVEMARGGKEGNNALLNYTRIECRPDPLVRLVQEGASYSKLFQLAKIPNGPFQEAQLESHFVTAVRMGHRELASALAQGPARNHCNDLHRNTLKDQKLPAKILPVSVAKKAFMNKNVTPLHTAAISNSTHMLEAMRAVYPTINIPDQDNWYTVHYAACAPGTAPLEFMLKNGGSVTMLTKQAETPLHCAARAGRAACVKFLLKEMLNLEKGDDGESTIRPDRSSVNARNRQGKTALQLAVIRNQLEAVDAFLAEPIVEVDIPSSTTTNRMTPLMYACAWGHLEMAKKLVAKGALVEAKDKKKRTPLIHAMLNGQLHTAAMLLAMGANIFSADSSGNTAAHYAAAYGFLDCLQILASIDPDVLAQANDWQLYPLSIAYLKGHYGIVTWLLEGPHKEKANINAKDNNGATLLANLLSYADESMHKTLINQIDYLISRGASAAIGDSTGQTPIHLFAQQRVILKGSGEAPEIDATRMTLDVYRKCFDILIKAGADVESYNHQDETPLHFALKTGNLMLFSLMLEKVTDKRRLFDKWCSQWNFLHEILSLPMKVYGDQVMWKGETLTKPSYDVLPILEELQESLPDLVIRWINEPNKAGYSPIVEAVKQYQALQPNRELRGEVDYTFLRTVNELFEWVIRLEPSQLTQKYVNAENATAVTLAKLAMTIPLEDGKFPENHMALFKILIKLSKEYNKAEEFLTQRNEKNDLLILDAIQFDKPQVVELILDTATEMHLIDGIHNAIREKELDEVVNKTIIIIDRVLEKEGREREQCLALCGSRKQPQNSWTVQNDRNKGVPREPNADGRSVLHVATLSCDGSANSVLEPIAWLSTRCPVYAVDKFNRTSLHYAFGNENDFKDGNVPFGESDPIAVVSLLSSMVRPDQIEIADVNGNTILHLAAIRNSTICLMTLIRKKCHVDLKNNDGNTPLALAVHHGRQSSALTLIQANANVTEKIFIPAMKPAEQKSKKKKKKNNEEEEDEGKWLWDGRKKKVVEDTITTIPASVVSKGGSWEAMVYVLLDVLGQNTASMAQLTDAALRRGQYNLANQLLKSIEALLDGAPLNCPYDLLNTFAQYCLVSLEEESIDRTVLNRILVTRGLGLNQPETGKIIRTALQFGNWALLNFLKIEMGAAWNQQKTEATNESPIRSLTIYMNEKMVTTDAVAFLNELKTMRGVNIDALCDFEIPAQFKSILDFELLPPISWAVLQEKPDLVKALRAAGASVKTSDSFGRTPLMYAIMTNNRNVVDAILGDGKKNVVLPVQKPVFKKTREAPMLFGFSAKVARTSVAAVELGQDEDEDNSGAGSGSESGSEHGSDEEEEDAEDSAPPKKKARVEKNVASASGPNRKRIHITDHTLFSARDNQGYTPLHYLIEPLAWENVELLADLAASNKKAIVDCLVDKKVPNPIELSSEKMNRRIKNVMLKIAKGAALPRPIKDTKLSVEHVDIEPIGNVDEDAKQFITKWAAENDKKRAAEVPKPHKTSTYQTSGTVSFCPDTQQYFDILLNKTDLNYGRYGFHNFYRMQIIKRRDADLYVLFTNWGRIGMGAGEFQTTPFNSLELAAKEFKSIYKSKTGNEWAPLANFHEQPKKYRLVETDSAPTNLAEIELSWKKNTEKDPIRKIIADISDSKTLKQYAKHVQMFNCDQPFGRFTKENIEKAKLVLDKLEKNAKRIKEMAESPTVVSESNLLDAYVKTNELSNEYYSLIPTGDYEFANLTRLDSLDEIARHRAKLNRLSEIETATRIMCGAEFKQDVDRVDYIRTALQCEFRLETPESEVSQRILQWIYNTGGQHSKVKAILEIAPKLSTEHFEEFVNDDNQRYLWHGTKATNLMSILKNGFLVDPPSACKNGSLFGSGIYLADTFGKSIHYCQPSADGVNYMLVCQTALGKVREIQTIAYNYGRQEQAEKGEDTLHYIGDNFPAGSLTNNGVGMPLLPLRERDPIPGNQYGYSTLNYSEYIVRNPNRVLPKYIVIFK</sequence>
<evidence type="ECO:0000313" key="14">
    <source>
        <dbReference type="EnsemblMetazoa" id="CJA04982b.1"/>
    </source>
</evidence>
<feature type="compositionally biased region" description="Acidic residues" evidence="10">
    <location>
        <begin position="1709"/>
        <end position="1718"/>
    </location>
</feature>
<keyword evidence="3 8" id="KW-0808">Transferase</keyword>
<dbReference type="Gene3D" id="1.25.40.20">
    <property type="entry name" value="Ankyrin repeat-containing domain"/>
    <property type="match status" value="5"/>
</dbReference>
<dbReference type="InterPro" id="IPR050800">
    <property type="entry name" value="ARTD/PARP"/>
</dbReference>
<name>A0A8R1DK36_CAEJA</name>
<dbReference type="Gene3D" id="1.20.142.10">
    <property type="entry name" value="Poly(ADP-ribose) polymerase, regulatory domain"/>
    <property type="match status" value="1"/>
</dbReference>
<dbReference type="SMART" id="SM00773">
    <property type="entry name" value="WGR"/>
    <property type="match status" value="1"/>
</dbReference>